<dbReference type="PANTHER" id="PTHR14710:SF2">
    <property type="entry name" value="GEM-ASSOCIATED PROTEIN 6"/>
    <property type="match status" value="1"/>
</dbReference>
<keyword evidence="3" id="KW-1185">Reference proteome</keyword>
<evidence type="ECO:0000313" key="2">
    <source>
        <dbReference type="EMBL" id="KPJ02697.1"/>
    </source>
</evidence>
<dbReference type="AlphaFoldDB" id="A0A194QB57"/>
<gene>
    <name evidence="2" type="ORF">RR46_09900</name>
</gene>
<dbReference type="Pfam" id="PF06372">
    <property type="entry name" value="Gemin6"/>
    <property type="match status" value="1"/>
</dbReference>
<name>A0A194QB57_PAPXU</name>
<reference evidence="2 3" key="1">
    <citation type="journal article" date="2015" name="Nat. Commun.">
        <title>Outbred genome sequencing and CRISPR/Cas9 gene editing in butterflies.</title>
        <authorList>
            <person name="Li X."/>
            <person name="Fan D."/>
            <person name="Zhang W."/>
            <person name="Liu G."/>
            <person name="Zhang L."/>
            <person name="Zhao L."/>
            <person name="Fang X."/>
            <person name="Chen L."/>
            <person name="Dong Y."/>
            <person name="Chen Y."/>
            <person name="Ding Y."/>
            <person name="Zhao R."/>
            <person name="Feng M."/>
            <person name="Zhu Y."/>
            <person name="Feng Y."/>
            <person name="Jiang X."/>
            <person name="Zhu D."/>
            <person name="Xiang H."/>
            <person name="Feng X."/>
            <person name="Li S."/>
            <person name="Wang J."/>
            <person name="Zhang G."/>
            <person name="Kronforst M.R."/>
            <person name="Wang W."/>
        </authorList>
    </citation>
    <scope>NUCLEOTIDE SEQUENCE [LARGE SCALE GENOMIC DNA]</scope>
    <source>
        <strain evidence="2">Ya'a_city_454_Px</strain>
        <tissue evidence="2">Whole body</tissue>
    </source>
</reference>
<dbReference type="InterPro" id="IPR046857">
    <property type="entry name" value="Gemin6_Sm-like_dom"/>
</dbReference>
<dbReference type="InterPro" id="IPR009422">
    <property type="entry name" value="Gemin6"/>
</dbReference>
<dbReference type="PROSITE" id="PS52001">
    <property type="entry name" value="AD"/>
    <property type="match status" value="1"/>
</dbReference>
<dbReference type="GO" id="GO:0005634">
    <property type="term" value="C:nucleus"/>
    <property type="evidence" value="ECO:0007669"/>
    <property type="project" value="InterPro"/>
</dbReference>
<proteinExistence type="predicted"/>
<dbReference type="STRING" id="66420.A0A194QB57"/>
<feature type="domain" description="AD" evidence="1">
    <location>
        <begin position="69"/>
        <end position="160"/>
    </location>
</feature>
<organism evidence="2 3">
    <name type="scientific">Papilio xuthus</name>
    <name type="common">Asian swallowtail butterfly</name>
    <dbReference type="NCBI Taxonomy" id="66420"/>
    <lineage>
        <taxon>Eukaryota</taxon>
        <taxon>Metazoa</taxon>
        <taxon>Ecdysozoa</taxon>
        <taxon>Arthropoda</taxon>
        <taxon>Hexapoda</taxon>
        <taxon>Insecta</taxon>
        <taxon>Pterygota</taxon>
        <taxon>Neoptera</taxon>
        <taxon>Endopterygota</taxon>
        <taxon>Lepidoptera</taxon>
        <taxon>Glossata</taxon>
        <taxon>Ditrysia</taxon>
        <taxon>Papilionoidea</taxon>
        <taxon>Papilionidae</taxon>
        <taxon>Papilioninae</taxon>
        <taxon>Papilio</taxon>
    </lineage>
</organism>
<dbReference type="Gene3D" id="2.30.30.100">
    <property type="match status" value="1"/>
</dbReference>
<dbReference type="PANTHER" id="PTHR14710">
    <property type="entry name" value="GEM-ASSOCIATED PROTEIN 6"/>
    <property type="match status" value="1"/>
</dbReference>
<dbReference type="GO" id="GO:0000387">
    <property type="term" value="P:spliceosomal snRNP assembly"/>
    <property type="evidence" value="ECO:0007669"/>
    <property type="project" value="TreeGrafter"/>
</dbReference>
<evidence type="ECO:0000259" key="1">
    <source>
        <dbReference type="PROSITE" id="PS52001"/>
    </source>
</evidence>
<dbReference type="EMBL" id="KQ459232">
    <property type="protein sequence ID" value="KPJ02697.1"/>
    <property type="molecule type" value="Genomic_DNA"/>
</dbReference>
<protein>
    <submittedName>
        <fullName evidence="2">Gem-associated protein 6</fullName>
    </submittedName>
</protein>
<sequence length="160" mass="18172">MDEKSVQNYSRLKDDPEILLQFVNKYCTVELIKNTSFSGFVHSIDPISKSIILAVPCENSFQITLLPGHAVTNLFESNQENVTSPFEKLKDENTNNDIAARKSKVMDWFKLNLLTVTESNENIVFGNVSILPPYNVTDICTDNPMVAMQVRKIIERMPDD</sequence>
<accession>A0A194QB57</accession>
<dbReference type="InterPro" id="IPR047574">
    <property type="entry name" value="AD"/>
</dbReference>
<dbReference type="GO" id="GO:0032797">
    <property type="term" value="C:SMN complex"/>
    <property type="evidence" value="ECO:0007669"/>
    <property type="project" value="TreeGrafter"/>
</dbReference>
<dbReference type="GO" id="GO:0000245">
    <property type="term" value="P:spliceosomal complex assembly"/>
    <property type="evidence" value="ECO:0007669"/>
    <property type="project" value="InterPro"/>
</dbReference>
<dbReference type="Proteomes" id="UP000053268">
    <property type="component" value="Unassembled WGS sequence"/>
</dbReference>
<evidence type="ECO:0000313" key="3">
    <source>
        <dbReference type="Proteomes" id="UP000053268"/>
    </source>
</evidence>